<protein>
    <submittedName>
        <fullName evidence="11">Polar amino acid ABC transporter permease</fullName>
    </submittedName>
</protein>
<keyword evidence="8 9" id="KW-0472">Membrane</keyword>
<dbReference type="InterPro" id="IPR010065">
    <property type="entry name" value="AA_ABC_transptr_permease_3TM"/>
</dbReference>
<dbReference type="GO" id="GO:0043190">
    <property type="term" value="C:ATP-binding cassette (ABC) transporter complex"/>
    <property type="evidence" value="ECO:0007669"/>
    <property type="project" value="InterPro"/>
</dbReference>
<dbReference type="STRING" id="376489.A5892_06320"/>
<keyword evidence="6" id="KW-0029">Amino-acid transport</keyword>
<dbReference type="InterPro" id="IPR035906">
    <property type="entry name" value="MetI-like_sf"/>
</dbReference>
<comment type="similarity">
    <text evidence="2">Belongs to the binding-protein-dependent transport system permease family. HisMQ subfamily.</text>
</comment>
<reference evidence="11 12" key="1">
    <citation type="submission" date="2016-04" db="EMBL/GenBank/DDBJ databases">
        <title>Complete Genome Sequence of Halotalea alkalilenta IHB B 13600.</title>
        <authorList>
            <person name="Swarnkar M.K."/>
            <person name="Sharma A."/>
            <person name="Kaushal K."/>
            <person name="Soni R."/>
            <person name="Rana S."/>
            <person name="Singh A.K."/>
            <person name="Gulati A."/>
        </authorList>
    </citation>
    <scope>NUCLEOTIDE SEQUENCE [LARGE SCALE GENOMIC DNA]</scope>
    <source>
        <strain evidence="11 12">IHB B 13600</strain>
    </source>
</reference>
<dbReference type="AlphaFoldDB" id="A0A172YJY6"/>
<accession>A0A172YJY6</accession>
<gene>
    <name evidence="11" type="ORF">A5892_06320</name>
</gene>
<evidence type="ECO:0000256" key="2">
    <source>
        <dbReference type="ARBA" id="ARBA00010072"/>
    </source>
</evidence>
<evidence type="ECO:0000256" key="4">
    <source>
        <dbReference type="ARBA" id="ARBA00022475"/>
    </source>
</evidence>
<feature type="transmembrane region" description="Helical" evidence="9">
    <location>
        <begin position="59"/>
        <end position="84"/>
    </location>
</feature>
<name>A0A172YJY6_9GAMM</name>
<proteinExistence type="inferred from homology"/>
<evidence type="ECO:0000256" key="9">
    <source>
        <dbReference type="RuleBase" id="RU363032"/>
    </source>
</evidence>
<sequence>MDRFLATFFDPAMITRYWPMIIEGMALTALLAAAIVVCGGVLGLLLACLRSRRWPAINFFIVLFADFWRALPPLVPILLLYFGLPNAGLELSAFTVLWLTLSLVLAAFVEEACWAGIRAIRPGQWEAARSSGMGFVQTLCWVILPQALRIALPSLTNRAIAITKMTALGTVIGVPEILNQASSAQAFSGSATPLTLGALAYLAIFLPLVVLSRWAESRLAWKRG</sequence>
<feature type="domain" description="ABC transmembrane type-1" evidence="10">
    <location>
        <begin position="25"/>
        <end position="212"/>
    </location>
</feature>
<evidence type="ECO:0000256" key="8">
    <source>
        <dbReference type="ARBA" id="ARBA00023136"/>
    </source>
</evidence>
<evidence type="ECO:0000256" key="6">
    <source>
        <dbReference type="ARBA" id="ARBA00022970"/>
    </source>
</evidence>
<dbReference type="PANTHER" id="PTHR30614">
    <property type="entry name" value="MEMBRANE COMPONENT OF AMINO ACID ABC TRANSPORTER"/>
    <property type="match status" value="1"/>
</dbReference>
<comment type="subcellular location">
    <subcellularLocation>
        <location evidence="1">Cell inner membrane</location>
        <topology evidence="1">Multi-pass membrane protein</topology>
    </subcellularLocation>
    <subcellularLocation>
        <location evidence="9">Cell membrane</location>
        <topology evidence="9">Multi-pass membrane protein</topology>
    </subcellularLocation>
</comment>
<keyword evidence="5 9" id="KW-0812">Transmembrane</keyword>
<keyword evidence="7 9" id="KW-1133">Transmembrane helix</keyword>
<organism evidence="11 12">
    <name type="scientific">Halotalea alkalilenta</name>
    <dbReference type="NCBI Taxonomy" id="376489"/>
    <lineage>
        <taxon>Bacteria</taxon>
        <taxon>Pseudomonadati</taxon>
        <taxon>Pseudomonadota</taxon>
        <taxon>Gammaproteobacteria</taxon>
        <taxon>Oceanospirillales</taxon>
        <taxon>Halomonadaceae</taxon>
        <taxon>Halotalea</taxon>
    </lineage>
</organism>
<evidence type="ECO:0000313" key="11">
    <source>
        <dbReference type="EMBL" id="ANF59530.1"/>
    </source>
</evidence>
<dbReference type="NCBIfam" id="TIGR01726">
    <property type="entry name" value="HEQRo_perm_3TM"/>
    <property type="match status" value="1"/>
</dbReference>
<feature type="transmembrane region" description="Helical" evidence="9">
    <location>
        <begin position="96"/>
        <end position="120"/>
    </location>
</feature>
<evidence type="ECO:0000256" key="3">
    <source>
        <dbReference type="ARBA" id="ARBA00022448"/>
    </source>
</evidence>
<dbReference type="Proteomes" id="UP000077875">
    <property type="component" value="Chromosome"/>
</dbReference>
<keyword evidence="4" id="KW-1003">Cell membrane</keyword>
<evidence type="ECO:0000256" key="1">
    <source>
        <dbReference type="ARBA" id="ARBA00004429"/>
    </source>
</evidence>
<feature type="transmembrane region" description="Helical" evidence="9">
    <location>
        <begin position="20"/>
        <end position="47"/>
    </location>
</feature>
<evidence type="ECO:0000313" key="12">
    <source>
        <dbReference type="Proteomes" id="UP000077875"/>
    </source>
</evidence>
<keyword evidence="3 9" id="KW-0813">Transport</keyword>
<dbReference type="KEGG" id="haa:A5892_06320"/>
<evidence type="ECO:0000256" key="5">
    <source>
        <dbReference type="ARBA" id="ARBA00022692"/>
    </source>
</evidence>
<dbReference type="InterPro" id="IPR043429">
    <property type="entry name" value="ArtM/GltK/GlnP/TcyL/YhdX-like"/>
</dbReference>
<dbReference type="Pfam" id="PF00528">
    <property type="entry name" value="BPD_transp_1"/>
    <property type="match status" value="1"/>
</dbReference>
<dbReference type="GO" id="GO:0022857">
    <property type="term" value="F:transmembrane transporter activity"/>
    <property type="evidence" value="ECO:0007669"/>
    <property type="project" value="InterPro"/>
</dbReference>
<dbReference type="InterPro" id="IPR000515">
    <property type="entry name" value="MetI-like"/>
</dbReference>
<dbReference type="EMBL" id="CP015243">
    <property type="protein sequence ID" value="ANF59530.1"/>
    <property type="molecule type" value="Genomic_DNA"/>
</dbReference>
<dbReference type="SUPFAM" id="SSF161098">
    <property type="entry name" value="MetI-like"/>
    <property type="match status" value="1"/>
</dbReference>
<dbReference type="CDD" id="cd06261">
    <property type="entry name" value="TM_PBP2"/>
    <property type="match status" value="1"/>
</dbReference>
<feature type="transmembrane region" description="Helical" evidence="9">
    <location>
        <begin position="194"/>
        <end position="215"/>
    </location>
</feature>
<dbReference type="PANTHER" id="PTHR30614:SF0">
    <property type="entry name" value="L-CYSTINE TRANSPORT SYSTEM PERMEASE PROTEIN TCYL"/>
    <property type="match status" value="1"/>
</dbReference>
<evidence type="ECO:0000256" key="7">
    <source>
        <dbReference type="ARBA" id="ARBA00022989"/>
    </source>
</evidence>
<keyword evidence="12" id="KW-1185">Reference proteome</keyword>
<dbReference type="GO" id="GO:0006865">
    <property type="term" value="P:amino acid transport"/>
    <property type="evidence" value="ECO:0007669"/>
    <property type="project" value="UniProtKB-KW"/>
</dbReference>
<evidence type="ECO:0000259" key="10">
    <source>
        <dbReference type="PROSITE" id="PS50928"/>
    </source>
</evidence>
<dbReference type="PROSITE" id="PS50928">
    <property type="entry name" value="ABC_TM1"/>
    <property type="match status" value="1"/>
</dbReference>
<dbReference type="Gene3D" id="1.10.3720.10">
    <property type="entry name" value="MetI-like"/>
    <property type="match status" value="1"/>
</dbReference>